<reference evidence="1 2" key="1">
    <citation type="submission" date="2014-07" db="EMBL/GenBank/DDBJ databases">
        <authorList>
            <person name="McCorrison J."/>
            <person name="Sanka R."/>
            <person name="Torralba M."/>
            <person name="Gillis M."/>
            <person name="Haft D.H."/>
            <person name="Methe B."/>
            <person name="Sutton G."/>
            <person name="Nelson K.E."/>
        </authorList>
    </citation>
    <scope>NUCLEOTIDE SEQUENCE [LARGE SCALE GENOMIC DNA]</scope>
    <source>
        <strain evidence="1 2">DNF00424</strain>
    </source>
</reference>
<dbReference type="AlphaFoldDB" id="A0AAW3FE36"/>
<dbReference type="EMBL" id="JRNJ01000104">
    <property type="protein sequence ID" value="KGF24841.1"/>
    <property type="molecule type" value="Genomic_DNA"/>
</dbReference>
<name>A0AAW3FE36_9BACT</name>
<dbReference type="RefSeq" id="WP_036871008.1">
    <property type="nucleotide sequence ID" value="NZ_JRNJ01000104.1"/>
</dbReference>
<organism evidence="1 2">
    <name type="scientific">Prevotella histicola JCM 15637 = DNF00424</name>
    <dbReference type="NCBI Taxonomy" id="1236504"/>
    <lineage>
        <taxon>Bacteria</taxon>
        <taxon>Pseudomonadati</taxon>
        <taxon>Bacteroidota</taxon>
        <taxon>Bacteroidia</taxon>
        <taxon>Bacteroidales</taxon>
        <taxon>Prevotellaceae</taxon>
        <taxon>Prevotella</taxon>
    </lineage>
</organism>
<dbReference type="Proteomes" id="UP000029533">
    <property type="component" value="Unassembled WGS sequence"/>
</dbReference>
<protein>
    <recommendedName>
        <fullName evidence="3">DUF3310 domain-containing protein</fullName>
    </recommendedName>
</protein>
<gene>
    <name evidence="1" type="ORF">HMPREF2132_11120</name>
</gene>
<evidence type="ECO:0008006" key="3">
    <source>
        <dbReference type="Google" id="ProtNLM"/>
    </source>
</evidence>
<dbReference type="InterPro" id="IPR021739">
    <property type="entry name" value="SaV-like"/>
</dbReference>
<dbReference type="Pfam" id="PF11753">
    <property type="entry name" value="DUF3310"/>
    <property type="match status" value="1"/>
</dbReference>
<comment type="caution">
    <text evidence="1">The sequence shown here is derived from an EMBL/GenBank/DDBJ whole genome shotgun (WGS) entry which is preliminary data.</text>
</comment>
<accession>A0AAW3FE36</accession>
<proteinExistence type="predicted"/>
<sequence>MAVENVNHPSHYNHGKLECIDIMEDVFGVDETKAFCKLNAFKYLVRAELKGKEVEDVDKAIWYLQKHQELANKQETNKIIDNV</sequence>
<evidence type="ECO:0000313" key="1">
    <source>
        <dbReference type="EMBL" id="KGF24841.1"/>
    </source>
</evidence>
<evidence type="ECO:0000313" key="2">
    <source>
        <dbReference type="Proteomes" id="UP000029533"/>
    </source>
</evidence>